<proteinExistence type="predicted"/>
<dbReference type="Proteomes" id="UP001627154">
    <property type="component" value="Unassembled WGS sequence"/>
</dbReference>
<sequence length="211" mass="23359">MNNSSGTCFLTNVFSCGFPHRSHKIYVPGWINNKISNGIAVLYIRDFEKFLDPPRGNDLSCACVRRMTLFDLSNPNGAVNCTPQCRAMIAARKIGRRKMRYLANTRYRTLLRSICDICYICAIVDRSPKGMHAPVYNEDCCAAQVEAVLHVSFFFPIGSPVERQAGGSPAPRQVLNAAAAAAAAARFYSISRGSIKNLANLIYSRTRKIKS</sequence>
<name>A0ABD2VWD7_9HYME</name>
<reference evidence="1 2" key="1">
    <citation type="journal article" date="2024" name="bioRxiv">
        <title>A reference genome for Trichogramma kaykai: A tiny desert-dwelling parasitoid wasp with competing sex-ratio distorters.</title>
        <authorList>
            <person name="Culotta J."/>
            <person name="Lindsey A.R."/>
        </authorList>
    </citation>
    <scope>NUCLEOTIDE SEQUENCE [LARGE SCALE GENOMIC DNA]</scope>
    <source>
        <strain evidence="1 2">KSX58</strain>
    </source>
</reference>
<gene>
    <name evidence="1" type="ORF">TKK_019388</name>
</gene>
<protein>
    <submittedName>
        <fullName evidence="1">Uncharacterized protein</fullName>
    </submittedName>
</protein>
<dbReference type="AlphaFoldDB" id="A0ABD2VWD7"/>
<evidence type="ECO:0000313" key="1">
    <source>
        <dbReference type="EMBL" id="KAL3384989.1"/>
    </source>
</evidence>
<comment type="caution">
    <text evidence="1">The sequence shown here is derived from an EMBL/GenBank/DDBJ whole genome shotgun (WGS) entry which is preliminary data.</text>
</comment>
<keyword evidence="2" id="KW-1185">Reference proteome</keyword>
<dbReference type="EMBL" id="JBJJXI010000166">
    <property type="protein sequence ID" value="KAL3384989.1"/>
    <property type="molecule type" value="Genomic_DNA"/>
</dbReference>
<evidence type="ECO:0000313" key="2">
    <source>
        <dbReference type="Proteomes" id="UP001627154"/>
    </source>
</evidence>
<accession>A0ABD2VWD7</accession>
<organism evidence="1 2">
    <name type="scientific">Trichogramma kaykai</name>
    <dbReference type="NCBI Taxonomy" id="54128"/>
    <lineage>
        <taxon>Eukaryota</taxon>
        <taxon>Metazoa</taxon>
        <taxon>Ecdysozoa</taxon>
        <taxon>Arthropoda</taxon>
        <taxon>Hexapoda</taxon>
        <taxon>Insecta</taxon>
        <taxon>Pterygota</taxon>
        <taxon>Neoptera</taxon>
        <taxon>Endopterygota</taxon>
        <taxon>Hymenoptera</taxon>
        <taxon>Apocrita</taxon>
        <taxon>Proctotrupomorpha</taxon>
        <taxon>Chalcidoidea</taxon>
        <taxon>Trichogrammatidae</taxon>
        <taxon>Trichogramma</taxon>
    </lineage>
</organism>